<dbReference type="AlphaFoldDB" id="A0A0G0T317"/>
<feature type="domain" description="EfeO-type cupredoxin-like" evidence="3">
    <location>
        <begin position="259"/>
        <end position="344"/>
    </location>
</feature>
<feature type="transmembrane region" description="Helical" evidence="1">
    <location>
        <begin position="88"/>
        <end position="112"/>
    </location>
</feature>
<feature type="domain" description="Urease accessory protein UreH-like transmembrane" evidence="2">
    <location>
        <begin position="6"/>
        <end position="212"/>
    </location>
</feature>
<keyword evidence="1" id="KW-0812">Transmembrane</keyword>
<gene>
    <name evidence="4" type="ORF">UT77_C0010G0036</name>
</gene>
<dbReference type="InterPro" id="IPR039447">
    <property type="entry name" value="UreH-like_TM_dom"/>
</dbReference>
<keyword evidence="1" id="KW-1133">Transmembrane helix</keyword>
<name>A0A0G0T317_9BACT</name>
<protein>
    <submittedName>
        <fullName evidence="4">Putative membrane protein</fullName>
    </submittedName>
</protein>
<dbReference type="EMBL" id="LBYB01000010">
    <property type="protein sequence ID" value="KKR41510.1"/>
    <property type="molecule type" value="Genomic_DNA"/>
</dbReference>
<feature type="transmembrane region" description="Helical" evidence="1">
    <location>
        <begin position="132"/>
        <end position="156"/>
    </location>
</feature>
<dbReference type="Pfam" id="PF13386">
    <property type="entry name" value="DsbD_2"/>
    <property type="match status" value="1"/>
</dbReference>
<dbReference type="PANTHER" id="PTHR42208">
    <property type="entry name" value="HEAVY METAL TRANSPORTER-RELATED"/>
    <property type="match status" value="1"/>
</dbReference>
<keyword evidence="1" id="KW-0472">Membrane</keyword>
<feature type="transmembrane region" description="Helical" evidence="1">
    <location>
        <begin position="199"/>
        <end position="222"/>
    </location>
</feature>
<dbReference type="PANTHER" id="PTHR42208:SF1">
    <property type="entry name" value="HEAVY METAL TRANSPORTER"/>
    <property type="match status" value="1"/>
</dbReference>
<evidence type="ECO:0000259" key="3">
    <source>
        <dbReference type="Pfam" id="PF13473"/>
    </source>
</evidence>
<evidence type="ECO:0000313" key="5">
    <source>
        <dbReference type="Proteomes" id="UP000034881"/>
    </source>
</evidence>
<dbReference type="InterPro" id="IPR028096">
    <property type="entry name" value="EfeO_Cupredoxin"/>
</dbReference>
<accession>A0A0G0T317</accession>
<proteinExistence type="predicted"/>
<dbReference type="Gene3D" id="2.60.40.420">
    <property type="entry name" value="Cupredoxins - blue copper proteins"/>
    <property type="match status" value="1"/>
</dbReference>
<feature type="transmembrane region" description="Helical" evidence="1">
    <location>
        <begin position="168"/>
        <end position="187"/>
    </location>
</feature>
<evidence type="ECO:0000313" key="4">
    <source>
        <dbReference type="EMBL" id="KKR41510.1"/>
    </source>
</evidence>
<dbReference type="InterPro" id="IPR008972">
    <property type="entry name" value="Cupredoxin"/>
</dbReference>
<organism evidence="4 5">
    <name type="scientific">Candidatus Daviesbacteria bacterium GW2011_GWC2_40_12</name>
    <dbReference type="NCBI Taxonomy" id="1618431"/>
    <lineage>
        <taxon>Bacteria</taxon>
        <taxon>Candidatus Daviesiibacteriota</taxon>
    </lineage>
</organism>
<evidence type="ECO:0000259" key="2">
    <source>
        <dbReference type="Pfam" id="PF13386"/>
    </source>
</evidence>
<dbReference type="SUPFAM" id="SSF49503">
    <property type="entry name" value="Cupredoxins"/>
    <property type="match status" value="1"/>
</dbReference>
<dbReference type="Pfam" id="PF13473">
    <property type="entry name" value="Cupredoxin_1"/>
    <property type="match status" value="1"/>
</dbReference>
<feature type="transmembrane region" description="Helical" evidence="1">
    <location>
        <begin position="55"/>
        <end position="76"/>
    </location>
</feature>
<dbReference type="Proteomes" id="UP000034881">
    <property type="component" value="Unassembled WGS sequence"/>
</dbReference>
<sequence length="347" mass="36910">MDLWLIFFTGLTIGGVSCMAVQGGLLASTIAAREEEEIEEGKNRKQGVWPTLSFLITKFFAYIILGLVLGGFGAALQISERVQAFMQIAASLYMLAVAMNLLNVHPVFRYVIIQPPRFLTRLVRNQSKSKDLFAPAFLGAMTIFIPCGTTLAMEALAISSGSAIKGAAIMGAFVLGTSPLFFALGYITTTLGDAFRARFLKLAAILIIYLGMTSLNGSLISLGSPITLQSLADASPIQISFGGEEGSDSADTVNTTLVNGVQVVEIQAFPNGYSPTYIKIKNGVPTRINVTATGGYGCTSAFAIPALGVRKRLALNTTVPVEFTPQNKGKILFSCSMGMYSGVIEVI</sequence>
<reference evidence="4 5" key="1">
    <citation type="journal article" date="2015" name="Nature">
        <title>rRNA introns, odd ribosomes, and small enigmatic genomes across a large radiation of phyla.</title>
        <authorList>
            <person name="Brown C.T."/>
            <person name="Hug L.A."/>
            <person name="Thomas B.C."/>
            <person name="Sharon I."/>
            <person name="Castelle C.J."/>
            <person name="Singh A."/>
            <person name="Wilkins M.J."/>
            <person name="Williams K.H."/>
            <person name="Banfield J.F."/>
        </authorList>
    </citation>
    <scope>NUCLEOTIDE SEQUENCE [LARGE SCALE GENOMIC DNA]</scope>
</reference>
<evidence type="ECO:0000256" key="1">
    <source>
        <dbReference type="SAM" id="Phobius"/>
    </source>
</evidence>
<comment type="caution">
    <text evidence="4">The sequence shown here is derived from an EMBL/GenBank/DDBJ whole genome shotgun (WGS) entry which is preliminary data.</text>
</comment>